<reference evidence="1" key="1">
    <citation type="submission" date="2020-09" db="EMBL/GenBank/DDBJ databases">
        <title>New species isolated from human feces.</title>
        <authorList>
            <person name="Kitahara M."/>
            <person name="Shigeno Y."/>
            <person name="Shime M."/>
            <person name="Matsumoto Y."/>
            <person name="Nakamura S."/>
            <person name="Motooka D."/>
            <person name="Fukuoka S."/>
            <person name="Nishikawa H."/>
            <person name="Benno Y."/>
        </authorList>
    </citation>
    <scope>NUCLEOTIDE SEQUENCE</scope>
    <source>
        <strain evidence="1">MM59</strain>
    </source>
</reference>
<evidence type="ECO:0000313" key="2">
    <source>
        <dbReference type="Proteomes" id="UP000679848"/>
    </source>
</evidence>
<protein>
    <submittedName>
        <fullName evidence="1">Uncharacterized protein</fullName>
    </submittedName>
</protein>
<accession>A0A810Q7J2</accession>
<organism evidence="1 2">
    <name type="scientific">Pusillibacter faecalis</name>
    <dbReference type="NCBI Taxonomy" id="2714358"/>
    <lineage>
        <taxon>Bacteria</taxon>
        <taxon>Bacillati</taxon>
        <taxon>Bacillota</taxon>
        <taxon>Clostridia</taxon>
        <taxon>Eubacteriales</taxon>
        <taxon>Oscillospiraceae</taxon>
        <taxon>Pusillibacter</taxon>
    </lineage>
</organism>
<dbReference type="Proteomes" id="UP000679848">
    <property type="component" value="Chromosome"/>
</dbReference>
<keyword evidence="2" id="KW-1185">Reference proteome</keyword>
<dbReference type="AlphaFoldDB" id="A0A810Q7J2"/>
<name>A0A810Q7J2_9FIRM</name>
<dbReference type="KEGG" id="pfaa:MM59RIKEN_15670"/>
<dbReference type="EMBL" id="AP023420">
    <property type="protein sequence ID" value="BCK84248.1"/>
    <property type="molecule type" value="Genomic_DNA"/>
</dbReference>
<evidence type="ECO:0000313" key="1">
    <source>
        <dbReference type="EMBL" id="BCK84248.1"/>
    </source>
</evidence>
<gene>
    <name evidence="1" type="ORF">MM59RIKEN_15670</name>
</gene>
<proteinExistence type="predicted"/>
<sequence length="105" mass="11642">MNGLVYIHQNHWKDNQAPKNVKKEGFRGKEQSKFGDEYSEPFNTIYLARQDNTAVTIEVLERDGTSGDDTMGILTATPALVETVVWTNQLPSTGEAGISAIVETR</sequence>